<evidence type="ECO:0000313" key="1">
    <source>
        <dbReference type="EMBL" id="RII98661.1"/>
    </source>
</evidence>
<sequence length="185" mass="19715">MNDRPRIPLRRRGGAVAVSMAVLATCHVLTGCAPSSTPTPAPAPTPSLTQEQQDEAAFRDVFTRYVSLDQSQETEEILAGLLTGDALEGEISSVRDTQGKGQHGVGKATESAFQVTSHGSDAQGDFMVAQACLDVSGVRILDQTGDDVTPSRDVRLSLQMKAKRSTDGLWRISDSLRNESVRACG</sequence>
<dbReference type="EMBL" id="QWEC01000014">
    <property type="protein sequence ID" value="RII98661.1"/>
    <property type="molecule type" value="Genomic_DNA"/>
</dbReference>
<dbReference type="Proteomes" id="UP000266298">
    <property type="component" value="Unassembled WGS sequence"/>
</dbReference>
<proteinExistence type="predicted"/>
<dbReference type="RefSeq" id="WP_043587435.1">
    <property type="nucleotide sequence ID" value="NZ_QWEC01000014.1"/>
</dbReference>
<name>A0A399NXW1_9MICO</name>
<evidence type="ECO:0000313" key="2">
    <source>
        <dbReference type="Proteomes" id="UP000266298"/>
    </source>
</evidence>
<reference evidence="1 2" key="1">
    <citation type="submission" date="2018-08" db="EMBL/GenBank/DDBJ databases">
        <title>Genome Sequence of Clavibacter michiganensis Subspecies type strains, and the Atypical Peach-Colored Strains Isolated from Tomato.</title>
        <authorList>
            <person name="Osdaghi E."/>
            <person name="Portier P."/>
            <person name="Briand M."/>
            <person name="Jacques M.-A."/>
        </authorList>
    </citation>
    <scope>NUCLEOTIDE SEQUENCE [LARGE SCALE GENOMIC DNA]</scope>
    <source>
        <strain evidence="1 2">CFBP 7493</strain>
    </source>
</reference>
<protein>
    <submittedName>
        <fullName evidence="1">Uncharacterized protein</fullName>
    </submittedName>
</protein>
<organism evidence="1 2">
    <name type="scientific">Clavibacter michiganensis</name>
    <dbReference type="NCBI Taxonomy" id="28447"/>
    <lineage>
        <taxon>Bacteria</taxon>
        <taxon>Bacillati</taxon>
        <taxon>Actinomycetota</taxon>
        <taxon>Actinomycetes</taxon>
        <taxon>Micrococcales</taxon>
        <taxon>Microbacteriaceae</taxon>
        <taxon>Clavibacter</taxon>
    </lineage>
</organism>
<accession>A0A399NXW1</accession>
<gene>
    <name evidence="1" type="ORF">DZF96_02090</name>
</gene>
<comment type="caution">
    <text evidence="1">The sequence shown here is derived from an EMBL/GenBank/DDBJ whole genome shotgun (WGS) entry which is preliminary data.</text>
</comment>
<dbReference type="PROSITE" id="PS51257">
    <property type="entry name" value="PROKAR_LIPOPROTEIN"/>
    <property type="match status" value="1"/>
</dbReference>
<dbReference type="AlphaFoldDB" id="A0A399NXW1"/>